<keyword evidence="3" id="KW-0378">Hydrolase</keyword>
<dbReference type="AlphaFoldDB" id="A0AAW4FKX7"/>
<name>A0AAW4FKX7_9HYPH</name>
<evidence type="ECO:0000313" key="4">
    <source>
        <dbReference type="Proteomes" id="UP000744980"/>
    </source>
</evidence>
<proteinExistence type="predicted"/>
<dbReference type="RefSeq" id="WP_057221632.1">
    <property type="nucleotide sequence ID" value="NZ_CP083373.1"/>
</dbReference>
<dbReference type="PANTHER" id="PTHR37017:SF11">
    <property type="entry name" value="ESTERASE_LIPASE_THIOESTERASE DOMAIN-CONTAINING PROTEIN"/>
    <property type="match status" value="1"/>
</dbReference>
<dbReference type="Gene3D" id="3.40.50.1820">
    <property type="entry name" value="alpha/beta hydrolase"/>
    <property type="match status" value="1"/>
</dbReference>
<protein>
    <submittedName>
        <fullName evidence="3">Alpha/beta fold hydrolase</fullName>
    </submittedName>
</protein>
<gene>
    <name evidence="3" type="ORF">GFB56_18425</name>
</gene>
<feature type="domain" description="AB hydrolase-1" evidence="2">
    <location>
        <begin position="30"/>
        <end position="251"/>
    </location>
</feature>
<keyword evidence="4" id="KW-1185">Reference proteome</keyword>
<keyword evidence="1" id="KW-0732">Signal</keyword>
<dbReference type="InterPro" id="IPR052897">
    <property type="entry name" value="Sec-Metab_Biosynth_Hydrolase"/>
</dbReference>
<evidence type="ECO:0000256" key="1">
    <source>
        <dbReference type="SAM" id="SignalP"/>
    </source>
</evidence>
<dbReference type="PANTHER" id="PTHR37017">
    <property type="entry name" value="AB HYDROLASE-1 DOMAIN-CONTAINING PROTEIN-RELATED"/>
    <property type="match status" value="1"/>
</dbReference>
<organism evidence="3 4">
    <name type="scientific">Ensifer canadensis</name>
    <dbReference type="NCBI Taxonomy" id="555315"/>
    <lineage>
        <taxon>Bacteria</taxon>
        <taxon>Pseudomonadati</taxon>
        <taxon>Pseudomonadota</taxon>
        <taxon>Alphaproteobacteria</taxon>
        <taxon>Hyphomicrobiales</taxon>
        <taxon>Rhizobiaceae</taxon>
        <taxon>Sinorhizobium/Ensifer group</taxon>
        <taxon>Ensifer</taxon>
    </lineage>
</organism>
<dbReference type="Pfam" id="PF12697">
    <property type="entry name" value="Abhydrolase_6"/>
    <property type="match status" value="1"/>
</dbReference>
<evidence type="ECO:0000259" key="2">
    <source>
        <dbReference type="Pfam" id="PF12697"/>
    </source>
</evidence>
<comment type="caution">
    <text evidence="3">The sequence shown here is derived from an EMBL/GenBank/DDBJ whole genome shotgun (WGS) entry which is preliminary data.</text>
</comment>
<dbReference type="InterPro" id="IPR000073">
    <property type="entry name" value="AB_hydrolase_1"/>
</dbReference>
<evidence type="ECO:0000313" key="3">
    <source>
        <dbReference type="EMBL" id="MBM3092768.1"/>
    </source>
</evidence>
<dbReference type="Proteomes" id="UP000744980">
    <property type="component" value="Unassembled WGS sequence"/>
</dbReference>
<dbReference type="GO" id="GO:0016787">
    <property type="term" value="F:hydrolase activity"/>
    <property type="evidence" value="ECO:0007669"/>
    <property type="project" value="UniProtKB-KW"/>
</dbReference>
<accession>A0AAW4FKX7</accession>
<feature type="signal peptide" evidence="1">
    <location>
        <begin position="1"/>
        <end position="20"/>
    </location>
</feature>
<feature type="chain" id="PRO_5043789471" evidence="1">
    <location>
        <begin position="21"/>
        <end position="260"/>
    </location>
</feature>
<sequence length="260" mass="27456">MHKIAKLALALALYTTSAIPGFTQSNKPTIVLVHGAFADSSSWNEVISHLEKHGYPVLAVANPLRGVKRDGDYVRRAVKDIKAPIVLVGHSYGGSVISDAAAGMENVQALVFVAAFAPEIGESAVDLSGKFPGSTLASALGEAVALANGEGKDLYIDQRKFPAQFAADVPLAEAKLMAATQRPITDAALAEPAPKAAWKEIPSWFIHGDADRNIPPHTLQWMADRANSRKTVVVKGGSHVVMISHPGEVAKLIEQAASAK</sequence>
<dbReference type="InterPro" id="IPR029058">
    <property type="entry name" value="AB_hydrolase_fold"/>
</dbReference>
<dbReference type="SUPFAM" id="SSF53474">
    <property type="entry name" value="alpha/beta-Hydrolases"/>
    <property type="match status" value="1"/>
</dbReference>
<dbReference type="EMBL" id="WXFA01000011">
    <property type="protein sequence ID" value="MBM3092768.1"/>
    <property type="molecule type" value="Genomic_DNA"/>
</dbReference>
<reference evidence="3 4" key="1">
    <citation type="submission" date="2020-01" db="EMBL/GenBank/DDBJ databases">
        <title>Draft genome assembly of Ensifer adhaerens T173.</title>
        <authorList>
            <person name="Craig J.E."/>
            <person name="Stinchcombe J.R."/>
        </authorList>
    </citation>
    <scope>NUCLEOTIDE SEQUENCE [LARGE SCALE GENOMIC DNA]</scope>
    <source>
        <strain evidence="3 4">T173</strain>
    </source>
</reference>